<proteinExistence type="predicted"/>
<dbReference type="AlphaFoldDB" id="A0A4Y9Y2C6"/>
<evidence type="ECO:0000313" key="2">
    <source>
        <dbReference type="Proteomes" id="UP000298390"/>
    </source>
</evidence>
<evidence type="ECO:0008006" key="3">
    <source>
        <dbReference type="Google" id="ProtNLM"/>
    </source>
</evidence>
<dbReference type="Proteomes" id="UP000298390">
    <property type="component" value="Unassembled WGS sequence"/>
</dbReference>
<reference evidence="1 2" key="1">
    <citation type="submission" date="2019-01" db="EMBL/GenBank/DDBJ databases">
        <title>Genome sequencing of the rare red list fungi Fomitopsis rosea.</title>
        <authorList>
            <person name="Buettner E."/>
            <person name="Kellner H."/>
        </authorList>
    </citation>
    <scope>NUCLEOTIDE SEQUENCE [LARGE SCALE GENOMIC DNA]</scope>
    <source>
        <strain evidence="1 2">DSM 105464</strain>
    </source>
</reference>
<protein>
    <recommendedName>
        <fullName evidence="3">F-box domain-containing protein</fullName>
    </recommendedName>
</protein>
<gene>
    <name evidence="1" type="ORF">EVJ58_g7663</name>
</gene>
<accession>A0A4Y9Y2C6</accession>
<organism evidence="1 2">
    <name type="scientific">Rhodofomes roseus</name>
    <dbReference type="NCBI Taxonomy" id="34475"/>
    <lineage>
        <taxon>Eukaryota</taxon>
        <taxon>Fungi</taxon>
        <taxon>Dikarya</taxon>
        <taxon>Basidiomycota</taxon>
        <taxon>Agaricomycotina</taxon>
        <taxon>Agaricomycetes</taxon>
        <taxon>Polyporales</taxon>
        <taxon>Rhodofomes</taxon>
    </lineage>
</organism>
<evidence type="ECO:0000313" key="1">
    <source>
        <dbReference type="EMBL" id="TFY56410.1"/>
    </source>
</evidence>
<sequence>MQLPTTSSVSPPYPSLYQSLARPVMDKISNETHSLILSYLPLSSLVVWRQVNKYVDALVCNHLRDSYKLSLAFVDQAATFSSNDLDLYTTCDHHSKVVRFLVDDEHYAIYDIVDVPAPATPPVYNYCGGIRNITRLRRQKEDTAECLVDVIQSVDESATTPLPYFWTTLLMNFVTADSVCCAYPSLTIRRRGLFNPLRLLDYSLPPSLPYHTKQYLKHQLNADTQNAYKDLLDLPHDIRKNVRVFSGLVESQK</sequence>
<dbReference type="EMBL" id="SEKV01000507">
    <property type="protein sequence ID" value="TFY56410.1"/>
    <property type="molecule type" value="Genomic_DNA"/>
</dbReference>
<comment type="caution">
    <text evidence="1">The sequence shown here is derived from an EMBL/GenBank/DDBJ whole genome shotgun (WGS) entry which is preliminary data.</text>
</comment>
<name>A0A4Y9Y2C6_9APHY</name>